<dbReference type="PANTHER" id="PTHR12289">
    <property type="entry name" value="METAXIN RELATED"/>
    <property type="match status" value="1"/>
</dbReference>
<accession>A0A8S3C837</accession>
<dbReference type="GO" id="GO:0007005">
    <property type="term" value="P:mitochondrion organization"/>
    <property type="evidence" value="ECO:0007669"/>
    <property type="project" value="TreeGrafter"/>
</dbReference>
<keyword evidence="1" id="KW-1133">Transmembrane helix</keyword>
<keyword evidence="1" id="KW-0472">Membrane</keyword>
<name>A0A8S3C837_9BILA</name>
<feature type="domain" description="Metaxin glutathione S-transferase" evidence="2">
    <location>
        <begin position="61"/>
        <end position="124"/>
    </location>
</feature>
<evidence type="ECO:0000313" key="4">
    <source>
        <dbReference type="Proteomes" id="UP000681720"/>
    </source>
</evidence>
<comment type="caution">
    <text evidence="3">The sequence shown here is derived from an EMBL/GenBank/DDBJ whole genome shotgun (WGS) entry which is preliminary data.</text>
</comment>
<keyword evidence="1" id="KW-0812">Transmembrane</keyword>
<evidence type="ECO:0000256" key="1">
    <source>
        <dbReference type="SAM" id="Phobius"/>
    </source>
</evidence>
<dbReference type="AlphaFoldDB" id="A0A8S3C837"/>
<dbReference type="SUPFAM" id="SSF47616">
    <property type="entry name" value="GST C-terminal domain-like"/>
    <property type="match status" value="1"/>
</dbReference>
<evidence type="ECO:0000259" key="2">
    <source>
        <dbReference type="Pfam" id="PF17171"/>
    </source>
</evidence>
<reference evidence="3" key="1">
    <citation type="submission" date="2021-02" db="EMBL/GenBank/DDBJ databases">
        <authorList>
            <person name="Nowell W R."/>
        </authorList>
    </citation>
    <scope>NUCLEOTIDE SEQUENCE</scope>
</reference>
<dbReference type="EMBL" id="CAJOBJ010174241">
    <property type="protein sequence ID" value="CAF4894600.1"/>
    <property type="molecule type" value="Genomic_DNA"/>
</dbReference>
<gene>
    <name evidence="3" type="ORF">GIL414_LOCUS51514</name>
</gene>
<dbReference type="Pfam" id="PF17171">
    <property type="entry name" value="GST_C_6"/>
    <property type="match status" value="1"/>
</dbReference>
<protein>
    <recommendedName>
        <fullName evidence="2">Metaxin glutathione S-transferase domain-containing protein</fullName>
    </recommendedName>
</protein>
<organism evidence="3 4">
    <name type="scientific">Rotaria magnacalcarata</name>
    <dbReference type="NCBI Taxonomy" id="392030"/>
    <lineage>
        <taxon>Eukaryota</taxon>
        <taxon>Metazoa</taxon>
        <taxon>Spiralia</taxon>
        <taxon>Gnathifera</taxon>
        <taxon>Rotifera</taxon>
        <taxon>Eurotatoria</taxon>
        <taxon>Bdelloidea</taxon>
        <taxon>Philodinida</taxon>
        <taxon>Philodinidae</taxon>
        <taxon>Rotaria</taxon>
    </lineage>
</organism>
<dbReference type="Gene3D" id="1.20.1050.10">
    <property type="match status" value="1"/>
</dbReference>
<dbReference type="InterPro" id="IPR036282">
    <property type="entry name" value="Glutathione-S-Trfase_C_sf"/>
</dbReference>
<dbReference type="InterPro" id="IPR050931">
    <property type="entry name" value="Mito_Protein_Transport_Metaxin"/>
</dbReference>
<feature type="transmembrane region" description="Helical" evidence="1">
    <location>
        <begin position="14"/>
        <end position="34"/>
    </location>
</feature>
<proteinExistence type="predicted"/>
<dbReference type="PANTHER" id="PTHR12289:SF38">
    <property type="entry name" value="METAXIN-2"/>
    <property type="match status" value="1"/>
</dbReference>
<dbReference type="Proteomes" id="UP000681720">
    <property type="component" value="Unassembled WGS sequence"/>
</dbReference>
<dbReference type="GO" id="GO:0001401">
    <property type="term" value="C:SAM complex"/>
    <property type="evidence" value="ECO:0007669"/>
    <property type="project" value="TreeGrafter"/>
</dbReference>
<evidence type="ECO:0000313" key="3">
    <source>
        <dbReference type="EMBL" id="CAF4894600.1"/>
    </source>
</evidence>
<dbReference type="InterPro" id="IPR033468">
    <property type="entry name" value="Metaxin_GST"/>
</dbReference>
<sequence length="136" mass="15985">MKYFTLCEKAESSVYQSFTSVYPWPLGLILFLIYRNRTINNLKVKEIWSLTYEQALTKFETTVKALSNKIQENHSNYVLGDNFTRADAHLYGHLYSILHMQISEYENLRNILHKYRPLVDYVNNLDSDVNGLTLLV</sequence>